<protein>
    <recommendedName>
        <fullName evidence="5 19">Methionine synthase</fullName>
        <ecNumber evidence="5 19">2.1.1.13</ecNumber>
    </recommendedName>
    <alternativeName>
        <fullName evidence="19">5-methyltetrahydrofolate--homocysteine methyltransferase</fullName>
    </alternativeName>
</protein>
<evidence type="ECO:0000259" key="25">
    <source>
        <dbReference type="PROSITE" id="PS50974"/>
    </source>
</evidence>
<dbReference type="SUPFAM" id="SSF47644">
    <property type="entry name" value="Methionine synthase domain"/>
    <property type="match status" value="1"/>
</dbReference>
<dbReference type="PROSITE" id="PS51337">
    <property type="entry name" value="B12_BINDING_NTER"/>
    <property type="match status" value="1"/>
</dbReference>
<dbReference type="Gene3D" id="3.20.20.330">
    <property type="entry name" value="Homocysteine-binding-like domain"/>
    <property type="match status" value="1"/>
</dbReference>
<keyword evidence="15 19" id="KW-0170">Cobalt</keyword>
<comment type="cofactor">
    <cofactor evidence="1 19 22">
        <name>Zn(2+)</name>
        <dbReference type="ChEBI" id="CHEBI:29105"/>
    </cofactor>
</comment>
<feature type="binding site" evidence="21">
    <location>
        <position position="710"/>
    </location>
    <ligand>
        <name>methylcob(III)alamin</name>
        <dbReference type="ChEBI" id="CHEBI:28115"/>
    </ligand>
</feature>
<dbReference type="PROSITE" id="PS51332">
    <property type="entry name" value="B12_BINDING"/>
    <property type="match status" value="1"/>
</dbReference>
<name>A0A6A5E7T2_PERFL</name>
<keyword evidence="11 19" id="KW-0479">Metal-binding</keyword>
<evidence type="ECO:0000256" key="14">
    <source>
        <dbReference type="ARBA" id="ARBA00023167"/>
    </source>
</evidence>
<dbReference type="FunFam" id="1.10.1240.10:FF:000001">
    <property type="entry name" value="Methionine synthase"/>
    <property type="match status" value="1"/>
</dbReference>
<comment type="function">
    <text evidence="17 19">Catalyzes the transfer of a methyl group from methylcob(III)alamin (MeCbl) to homocysteine, yielding enzyme-bound cob(I)alamin and methionine in the cytosol. MeCbl is an active form of cobalamin (vitamin B12) used as a cofactor for methionine biosynthesis. Cob(I)alamin form is regenerated to MeCbl by a transfer of a methyl group from 5-methyltetrahydrofolate. The processing of cobalamin in the cytosol occurs in a multiprotein complex composed of at least MMACHC, MMADHC, MTRR (methionine synthase reductase) and MTR which may contribute to shuttle safely and efficiently cobalamin towards MTR in order to produce methionine.</text>
</comment>
<feature type="binding site" evidence="21">
    <location>
        <position position="887"/>
    </location>
    <ligand>
        <name>methylcob(III)alamin</name>
        <dbReference type="ChEBI" id="CHEBI:28115"/>
    </ligand>
</feature>
<feature type="binding site" evidence="21">
    <location>
        <begin position="783"/>
        <end position="787"/>
    </location>
    <ligand>
        <name>methylcob(III)alamin</name>
        <dbReference type="ChEBI" id="CHEBI:28115"/>
    </ligand>
</feature>
<feature type="binding site" evidence="21">
    <location>
        <position position="1193"/>
    </location>
    <ligand>
        <name>S-adenosyl-L-methionine</name>
        <dbReference type="ChEBI" id="CHEBI:59789"/>
    </ligand>
</feature>
<keyword evidence="7 19" id="KW-0028">Amino-acid biosynthesis</keyword>
<evidence type="ECO:0000256" key="1">
    <source>
        <dbReference type="ARBA" id="ARBA00001947"/>
    </source>
</evidence>
<feature type="domain" description="AdoMet activation" evidence="25">
    <location>
        <begin position="924"/>
        <end position="1286"/>
    </location>
</feature>
<dbReference type="GO" id="GO:0032259">
    <property type="term" value="P:methylation"/>
    <property type="evidence" value="ECO:0007669"/>
    <property type="project" value="UniProtKB-KW"/>
</dbReference>
<dbReference type="GO" id="GO:0031419">
    <property type="term" value="F:cobalamin binding"/>
    <property type="evidence" value="ECO:0007669"/>
    <property type="project" value="UniProtKB-UniRule"/>
</dbReference>
<dbReference type="InterPro" id="IPR004223">
    <property type="entry name" value="VitB12-dep_Met_synth_activ_dom"/>
</dbReference>
<feature type="binding site" evidence="20 22">
    <location>
        <position position="325"/>
    </location>
    <ligand>
        <name>Zn(2+)</name>
        <dbReference type="ChEBI" id="CHEBI:29105"/>
    </ligand>
</feature>
<dbReference type="Gene3D" id="1.10.288.10">
    <property type="entry name" value="Cobalamin-dependent Methionine Synthase, domain 2"/>
    <property type="match status" value="1"/>
</dbReference>
<gene>
    <name evidence="28" type="ORF">PFLUV_G00248790</name>
</gene>
<feature type="binding site" evidence="20 22">
    <location>
        <position position="324"/>
    </location>
    <ligand>
        <name>Zn(2+)</name>
        <dbReference type="ChEBI" id="CHEBI:29105"/>
    </ligand>
</feature>
<evidence type="ECO:0000256" key="10">
    <source>
        <dbReference type="ARBA" id="ARBA00022691"/>
    </source>
</evidence>
<feature type="domain" description="B12-binding" evidence="26">
    <location>
        <begin position="773"/>
        <end position="908"/>
    </location>
</feature>
<dbReference type="InterPro" id="IPR036594">
    <property type="entry name" value="Meth_synthase_dom"/>
</dbReference>
<evidence type="ECO:0000256" key="2">
    <source>
        <dbReference type="ARBA" id="ARBA00001956"/>
    </source>
</evidence>
<evidence type="ECO:0000313" key="29">
    <source>
        <dbReference type="Proteomes" id="UP000465112"/>
    </source>
</evidence>
<evidence type="ECO:0000256" key="21">
    <source>
        <dbReference type="PIRSR" id="PIRSR000381-2"/>
    </source>
</evidence>
<keyword evidence="6 19" id="KW-0489">Methyltransferase</keyword>
<keyword evidence="19" id="KW-0963">Cytoplasm</keyword>
<evidence type="ECO:0000256" key="3">
    <source>
        <dbReference type="ARBA" id="ARBA00005178"/>
    </source>
</evidence>
<comment type="pathway">
    <text evidence="3 19">Amino-acid biosynthesis; L-methionine biosynthesis via de novo pathway; L-methionine from L-homocysteine (MetH route): step 1/1.</text>
</comment>
<organism evidence="28 29">
    <name type="scientific">Perca fluviatilis</name>
    <name type="common">European perch</name>
    <dbReference type="NCBI Taxonomy" id="8168"/>
    <lineage>
        <taxon>Eukaryota</taxon>
        <taxon>Metazoa</taxon>
        <taxon>Chordata</taxon>
        <taxon>Craniata</taxon>
        <taxon>Vertebrata</taxon>
        <taxon>Euteleostomi</taxon>
        <taxon>Actinopterygii</taxon>
        <taxon>Neopterygii</taxon>
        <taxon>Teleostei</taxon>
        <taxon>Neoteleostei</taxon>
        <taxon>Acanthomorphata</taxon>
        <taxon>Eupercaria</taxon>
        <taxon>Perciformes</taxon>
        <taxon>Percoidei</taxon>
        <taxon>Percidae</taxon>
        <taxon>Percinae</taxon>
        <taxon>Perca</taxon>
    </lineage>
</organism>
<dbReference type="InterPro" id="IPR003726">
    <property type="entry name" value="HCY_dom"/>
</dbReference>
<evidence type="ECO:0000256" key="4">
    <source>
        <dbReference type="ARBA" id="ARBA00010398"/>
    </source>
</evidence>
<dbReference type="PANTHER" id="PTHR45833:SF1">
    <property type="entry name" value="METHIONINE SYNTHASE"/>
    <property type="match status" value="1"/>
</dbReference>
<feature type="domain" description="Hcy-binding" evidence="23">
    <location>
        <begin position="20"/>
        <end position="339"/>
    </location>
</feature>
<evidence type="ECO:0000256" key="11">
    <source>
        <dbReference type="ARBA" id="ARBA00022723"/>
    </source>
</evidence>
<dbReference type="GO" id="GO:0008705">
    <property type="term" value="F:methionine synthase activity"/>
    <property type="evidence" value="ECO:0007669"/>
    <property type="project" value="UniProtKB-UniRule"/>
</dbReference>
<feature type="binding site" evidence="21">
    <location>
        <begin position="1248"/>
        <end position="1249"/>
    </location>
    <ligand>
        <name>S-adenosyl-L-methionine</name>
        <dbReference type="ChEBI" id="CHEBI:59789"/>
    </ligand>
</feature>
<evidence type="ECO:0000256" key="8">
    <source>
        <dbReference type="ARBA" id="ARBA00022628"/>
    </source>
</evidence>
<evidence type="ECO:0000256" key="13">
    <source>
        <dbReference type="ARBA" id="ARBA00022833"/>
    </source>
</evidence>
<dbReference type="Pfam" id="PF02965">
    <property type="entry name" value="Met_synt_B12"/>
    <property type="match status" value="2"/>
</dbReference>
<dbReference type="FunFam" id="3.20.20.330:FF:000001">
    <property type="entry name" value="Methionine synthase"/>
    <property type="match status" value="1"/>
</dbReference>
<evidence type="ECO:0000256" key="7">
    <source>
        <dbReference type="ARBA" id="ARBA00022605"/>
    </source>
</evidence>
<comment type="catalytic activity">
    <reaction evidence="16">
        <text>(6S)-5-methyl-5,6,7,8-tetrahydrofolate + L-homocysteine = (6S)-5,6,7,8-tetrahydrofolate + L-methionine</text>
        <dbReference type="Rhea" id="RHEA:11172"/>
        <dbReference type="ChEBI" id="CHEBI:18608"/>
        <dbReference type="ChEBI" id="CHEBI:57453"/>
        <dbReference type="ChEBI" id="CHEBI:57844"/>
        <dbReference type="ChEBI" id="CHEBI:58199"/>
        <dbReference type="EC" id="2.1.1.13"/>
    </reaction>
    <physiologicalReaction direction="left-to-right" evidence="16">
        <dbReference type="Rhea" id="RHEA:11173"/>
    </physiologicalReaction>
</comment>
<evidence type="ECO:0000259" key="24">
    <source>
        <dbReference type="PROSITE" id="PS50972"/>
    </source>
</evidence>
<dbReference type="PROSITE" id="PS50972">
    <property type="entry name" value="PTERIN_BINDING"/>
    <property type="match status" value="1"/>
</dbReference>
<dbReference type="Pfam" id="PF02310">
    <property type="entry name" value="B12-binding"/>
    <property type="match status" value="1"/>
</dbReference>
<feature type="binding site" evidence="20 22">
    <location>
        <position position="261"/>
    </location>
    <ligand>
        <name>Zn(2+)</name>
        <dbReference type="ChEBI" id="CHEBI:29105"/>
    </ligand>
</feature>
<feature type="domain" description="Pterin-binding" evidence="24">
    <location>
        <begin position="372"/>
        <end position="632"/>
    </location>
</feature>
<dbReference type="FunFam" id="3.40.50.280:FF:000001">
    <property type="entry name" value="Methionine synthase"/>
    <property type="match status" value="1"/>
</dbReference>
<dbReference type="GO" id="GO:0008270">
    <property type="term" value="F:zinc ion binding"/>
    <property type="evidence" value="ECO:0007669"/>
    <property type="project" value="UniProtKB-UniRule"/>
</dbReference>
<dbReference type="InterPro" id="IPR006158">
    <property type="entry name" value="Cobalamin-bd"/>
</dbReference>
<keyword evidence="29" id="KW-1185">Reference proteome</keyword>
<dbReference type="CDD" id="cd02069">
    <property type="entry name" value="methionine_synthase_B12_BD"/>
    <property type="match status" value="1"/>
</dbReference>
<dbReference type="Pfam" id="PF02607">
    <property type="entry name" value="B12-binding_2"/>
    <property type="match status" value="1"/>
</dbReference>
<evidence type="ECO:0000256" key="20">
    <source>
        <dbReference type="PIRSR" id="PIRSR000381-1"/>
    </source>
</evidence>
<dbReference type="InterPro" id="IPR011005">
    <property type="entry name" value="Dihydropteroate_synth-like_sf"/>
</dbReference>
<dbReference type="PIRSF" id="PIRSF000381">
    <property type="entry name" value="MetH"/>
    <property type="match status" value="1"/>
</dbReference>
<evidence type="ECO:0000256" key="19">
    <source>
        <dbReference type="PIRNR" id="PIRNR000381"/>
    </source>
</evidence>
<dbReference type="Gene3D" id="3.20.20.20">
    <property type="entry name" value="Dihydropteroate synthase-like"/>
    <property type="match status" value="1"/>
</dbReference>
<keyword evidence="12" id="KW-0677">Repeat</keyword>
<dbReference type="FunFam" id="3.20.20.20:FF:000002">
    <property type="entry name" value="Methionine synthase"/>
    <property type="match status" value="1"/>
</dbReference>
<comment type="similarity">
    <text evidence="4">Belongs to the vitamin-B12 dependent methionine synthase family.</text>
</comment>
<feature type="binding site" evidence="21">
    <location>
        <position position="835"/>
    </location>
    <ligand>
        <name>methylcob(III)alamin</name>
        <dbReference type="ChEBI" id="CHEBI:28115"/>
    </ligand>
</feature>
<accession>A0A6A5E7T2</accession>
<dbReference type="SUPFAM" id="SSF52242">
    <property type="entry name" value="Cobalamin (vitamin B12)-binding domain"/>
    <property type="match status" value="1"/>
</dbReference>
<sequence length="1287" mass="142494">MAPTNVIKYSSEEGCRCPLESELRAVLQQRIMVLDGGMGTMIQQHKLEEKDFRGDEFKEHPLSLKGNNDLLSITQPNIIYSIHKDYLLAGADIVETNTFSSTSVAQADYGLEHMAYRLNKASAELARKAADDVTKQTGCKRYVAGAVGPTNKTLSVSPSVERPDFRNITFDELVESYTEQVRGLLDGGADLLLVETIFDTANAKAALFAIDLLFEKGYERTPIFISGTIVDRSGRTLSGQTGEAFVLSVSHMNPLCIGLNCALGATEMRPFIEAIGKSTTAFIICYPNAGLPNTFGGYDETPEVTAFNLKEFAMDGLVNIVGGCCGTTPGHIRAISEAVKQCKPRVPAADIYQDYMLLSGLEPFRIGPYTNFVNIGERCNVAGSRKFAKLIMAGNYEEALSIAKAQVEMGAQVLDINMDEGMLEGPTAMTRFCNLISSEPDIARVPLCIDSSNFSVIEAGLKCCQGKCIVNSISLKEGEEEFLHRAATVKRYGAAVVVMAFDEEGQATDTDRKVEICTRAYKLLVNKVGFDPNDIIFDPNILTIGTGMEEHNDYAIYFIRATKLIKETLPGARVSGGLSNLSFSFRGMEAIREAMHGAFLYHAIKDGMDMGIVNAGNLPVYDDIDKELLLLCENLIWNRDADATEKLLAYAQNNVKGAKKVVQTDEWREGSVEERLEYALIKGIEKYVVEDVEECQALVDRYTRPLHIIEGPLMNGMKVVGDLFGAGKMFLPQVIKSARVMKRAVGHLIPFMEKEREEMMALSGSTEEVNPFRATILLATVKGDVHDIGKNIVGVVLGCNNFRVIDMGVMVPCDQILREAVNQKADIIGLSGLITPSLDEMIYVAKEMERLGMTTPLLIGGATTSKTHTAVKIAPRYSCPAIHVLDASRSVVVCSQLLDEELREEYFEDLKEEYEEIRQEHYDSLKDRRYLSLSQARGKALHIDWLSLPRPVCPQFLGTRVFECYDLNSLLDYIDWKPFFDVWQLRGKYPNRGYPKIFNDKTVGSEARRVFDEAQRLLNQMIDSGSLKGRGLVGFWPAQSDGDDISVYKDDVTVNRDTKPNATFHGLRQQAEKDSSSSEPYLCVSDFVAPCNSGVRLHRCVCCGGVWSRGAESAVPGSGDDYSSIMVKALADRLAEGLGWSWCFFGFCYNPTVRPFRPLLRSSMFGVQELWGYSTDEALQASDLHRTRYQGIRPAAGTPSQPDHTEKTTMWSLAGIQEKTGICLTESLAMTPAASVSGLYFSNPQASYFAVGKITKEQVEDYARRKEMCVEEVERWLAPILGYDNEA</sequence>
<dbReference type="Pfam" id="PF02574">
    <property type="entry name" value="S-methyl_trans"/>
    <property type="match status" value="1"/>
</dbReference>
<dbReference type="InterPro" id="IPR011822">
    <property type="entry name" value="MetH"/>
</dbReference>
<evidence type="ECO:0000313" key="28">
    <source>
        <dbReference type="EMBL" id="KAF1374319.1"/>
    </source>
</evidence>
<dbReference type="PANTHER" id="PTHR45833">
    <property type="entry name" value="METHIONINE SYNTHASE"/>
    <property type="match status" value="1"/>
</dbReference>
<evidence type="ECO:0000256" key="15">
    <source>
        <dbReference type="ARBA" id="ARBA00023285"/>
    </source>
</evidence>
<evidence type="ECO:0000256" key="17">
    <source>
        <dbReference type="ARBA" id="ARBA00059908"/>
    </source>
</evidence>
<dbReference type="Gene3D" id="1.10.1240.10">
    <property type="entry name" value="Methionine synthase domain"/>
    <property type="match status" value="1"/>
</dbReference>
<keyword evidence="13 19" id="KW-0862">Zinc</keyword>
<dbReference type="EMBL" id="VHII01000021">
    <property type="protein sequence ID" value="KAF1374319.1"/>
    <property type="molecule type" value="Genomic_DNA"/>
</dbReference>
<dbReference type="PROSITE" id="PS50974">
    <property type="entry name" value="ADOMET_ACTIVATION"/>
    <property type="match status" value="1"/>
</dbReference>
<feature type="binding site" description="axial binding residue" evidence="20">
    <location>
        <position position="786"/>
    </location>
    <ligand>
        <name>methylcob(III)alamin</name>
        <dbReference type="ChEBI" id="CHEBI:28115"/>
    </ligand>
    <ligandPart>
        <name>Co</name>
        <dbReference type="ChEBI" id="CHEBI:27638"/>
    </ligandPart>
</feature>
<dbReference type="InterPro" id="IPR050554">
    <property type="entry name" value="Met_Synthase/Corrinoid"/>
</dbReference>
<proteinExistence type="inferred from homology"/>
<dbReference type="UniPathway" id="UPA00051">
    <property type="reaction ID" value="UER00081"/>
</dbReference>
<dbReference type="InterPro" id="IPR003759">
    <property type="entry name" value="Cbl-bd_cap"/>
</dbReference>
<evidence type="ECO:0000256" key="16">
    <source>
        <dbReference type="ARBA" id="ARBA00052545"/>
    </source>
</evidence>
<evidence type="ECO:0000259" key="27">
    <source>
        <dbReference type="PROSITE" id="PS51337"/>
    </source>
</evidence>
<dbReference type="GO" id="GO:0046653">
    <property type="term" value="P:tetrahydrofolate metabolic process"/>
    <property type="evidence" value="ECO:0007669"/>
    <property type="project" value="TreeGrafter"/>
</dbReference>
<dbReference type="SUPFAM" id="SSF51717">
    <property type="entry name" value="Dihydropteroate synthetase-like"/>
    <property type="match status" value="1"/>
</dbReference>
<keyword evidence="9 19" id="KW-0808">Transferase</keyword>
<dbReference type="NCBIfam" id="TIGR02082">
    <property type="entry name" value="metH"/>
    <property type="match status" value="1"/>
</dbReference>
<dbReference type="InterPro" id="IPR036589">
    <property type="entry name" value="HCY_dom_sf"/>
</dbReference>
<dbReference type="SUPFAM" id="SSF56507">
    <property type="entry name" value="Methionine synthase activation domain-like"/>
    <property type="match status" value="1"/>
</dbReference>
<feature type="domain" description="B12-binding N-terminal" evidence="27">
    <location>
        <begin position="663"/>
        <end position="760"/>
    </location>
</feature>
<keyword evidence="14 19" id="KW-0486">Methionine biosynthesis</keyword>
<dbReference type="InterPro" id="IPR033706">
    <property type="entry name" value="Met_synthase_B12-bd"/>
</dbReference>
<evidence type="ECO:0000256" key="5">
    <source>
        <dbReference type="ARBA" id="ARBA00012032"/>
    </source>
</evidence>
<comment type="subcellular location">
    <subcellularLocation>
        <location evidence="19">Cytoplasm</location>
    </subcellularLocation>
</comment>
<comment type="subunit">
    <text evidence="18">Monomer. Dimer. Forms a multiprotein complex with MMACHC, MMADHC and MTRR.</text>
</comment>
<dbReference type="PROSITE" id="PS50970">
    <property type="entry name" value="HCY"/>
    <property type="match status" value="1"/>
</dbReference>
<evidence type="ECO:0000259" key="23">
    <source>
        <dbReference type="PROSITE" id="PS50970"/>
    </source>
</evidence>
<dbReference type="CDD" id="cd00740">
    <property type="entry name" value="MeTr"/>
    <property type="match status" value="1"/>
</dbReference>
<dbReference type="Pfam" id="PF00809">
    <property type="entry name" value="Pterin_bind"/>
    <property type="match status" value="1"/>
</dbReference>
<evidence type="ECO:0000256" key="9">
    <source>
        <dbReference type="ARBA" id="ARBA00022679"/>
    </source>
</evidence>
<dbReference type="Proteomes" id="UP000465112">
    <property type="component" value="Chromosome 21"/>
</dbReference>
<dbReference type="NCBIfam" id="NF007024">
    <property type="entry name" value="PRK09490.1"/>
    <property type="match status" value="1"/>
</dbReference>
<keyword evidence="8 19" id="KW-0846">Cobalamin</keyword>
<evidence type="ECO:0000256" key="18">
    <source>
        <dbReference type="ARBA" id="ARBA00064177"/>
    </source>
</evidence>
<dbReference type="GO" id="GO:0050667">
    <property type="term" value="P:homocysteine metabolic process"/>
    <property type="evidence" value="ECO:0007669"/>
    <property type="project" value="TreeGrafter"/>
</dbReference>
<comment type="cofactor">
    <cofactor evidence="2 19 20">
        <name>methylcob(III)alamin</name>
        <dbReference type="ChEBI" id="CHEBI:28115"/>
    </cofactor>
</comment>
<dbReference type="EC" id="2.1.1.13" evidence="5 19"/>
<dbReference type="InterPro" id="IPR000489">
    <property type="entry name" value="Pterin-binding_dom"/>
</dbReference>
<dbReference type="InterPro" id="IPR036724">
    <property type="entry name" value="Cobalamin-bd_sf"/>
</dbReference>
<evidence type="ECO:0000259" key="26">
    <source>
        <dbReference type="PROSITE" id="PS51332"/>
    </source>
</evidence>
<feature type="binding site" evidence="21">
    <location>
        <position position="831"/>
    </location>
    <ligand>
        <name>methylcob(III)alamin</name>
        <dbReference type="ChEBI" id="CHEBI:28115"/>
    </ligand>
</feature>
<reference evidence="28 29" key="1">
    <citation type="submission" date="2019-06" db="EMBL/GenBank/DDBJ databases">
        <title>A chromosome-scale genome assembly of the European perch, Perca fluviatilis.</title>
        <authorList>
            <person name="Roques C."/>
            <person name="Zahm M."/>
            <person name="Cabau C."/>
            <person name="Klopp C."/>
            <person name="Bouchez O."/>
            <person name="Donnadieu C."/>
            <person name="Kuhl H."/>
            <person name="Gislard M."/>
            <person name="Guendouz S."/>
            <person name="Journot L."/>
            <person name="Haffray P."/>
            <person name="Bestin A."/>
            <person name="Morvezen R."/>
            <person name="Feron R."/>
            <person name="Wen M."/>
            <person name="Jouanno E."/>
            <person name="Herpin A."/>
            <person name="Schartl M."/>
            <person name="Postlethwait J."/>
            <person name="Schaerlinger B."/>
            <person name="Chardard D."/>
            <person name="Lecocq T."/>
            <person name="Poncet C."/>
            <person name="Jaffrelo L."/>
            <person name="Lampietro C."/>
            <person name="Guiguen Y."/>
        </authorList>
    </citation>
    <scope>NUCLEOTIDE SEQUENCE [LARGE SCALE GENOMIC DNA]</scope>
    <source>
        <tissue evidence="28">Blood</tissue>
    </source>
</reference>
<comment type="caution">
    <text evidence="28">The sequence shown here is derived from an EMBL/GenBank/DDBJ whole genome shotgun (WGS) entry which is preliminary data.</text>
</comment>
<keyword evidence="10 19" id="KW-0949">S-adenosyl-L-methionine</keyword>
<dbReference type="Gene3D" id="3.10.196.10">
    <property type="entry name" value="Vitamin B12-dependent methionine synthase, activation domain"/>
    <property type="match status" value="1"/>
</dbReference>
<dbReference type="Gene3D" id="3.40.50.280">
    <property type="entry name" value="Cobalamin-binding domain"/>
    <property type="match status" value="1"/>
</dbReference>
<evidence type="ECO:0000256" key="12">
    <source>
        <dbReference type="ARBA" id="ARBA00022737"/>
    </source>
</evidence>
<dbReference type="InterPro" id="IPR037010">
    <property type="entry name" value="VitB12-dep_Met_synth_activ_sf"/>
</dbReference>
<dbReference type="SUPFAM" id="SSF82282">
    <property type="entry name" value="Homocysteine S-methyltransferase"/>
    <property type="match status" value="1"/>
</dbReference>
<dbReference type="GO" id="GO:0005829">
    <property type="term" value="C:cytosol"/>
    <property type="evidence" value="ECO:0007669"/>
    <property type="project" value="TreeGrafter"/>
</dbReference>
<comment type="domain">
    <text evidence="19">Modular enzyme with four functionally distinct domains. The isolated Hcy-binding domain catalyzes methyl transfer from free methylcobalamin to homocysteine. The Hcy-binding domain in association with the pterin-binding domain catalyzes the methylation of cob(I)alamin by methyltetrahydrofolate and the methylation of homocysteine. The B12-binding domain binds the cofactor. The AdoMet activation domain binds S-adenosyl-L-methionine. Under aerobic conditions cob(I)alamin can be converted to inactive cob(II)alamin. Reductive methylation by S-adenosyl-L-methionine and flavodoxin regenerates methylcobalamin.</text>
</comment>
<feature type="binding site" evidence="21">
    <location>
        <position position="975"/>
    </location>
    <ligand>
        <name>S-adenosyl-L-methionine</name>
        <dbReference type="ChEBI" id="CHEBI:59789"/>
    </ligand>
</feature>
<evidence type="ECO:0000256" key="6">
    <source>
        <dbReference type="ARBA" id="ARBA00022603"/>
    </source>
</evidence>
<evidence type="ECO:0000256" key="22">
    <source>
        <dbReference type="PROSITE-ProRule" id="PRU00333"/>
    </source>
</evidence>
<dbReference type="SMART" id="SM01018">
    <property type="entry name" value="B12-binding_2"/>
    <property type="match status" value="1"/>
</dbReference>